<sequence length="422" mass="46383">MPKIKNIYAREILNSKGIPTVEATILLDNNMSATGSSPTGTSVGRYEAKDLRDEDQKRFNKNGVRNAVSSVLNVISPALVGIDVTSQHEIDKKMIEVDGTRDKSKLGANAILAVSIASAKAGAMASGAPLFAYLRRYTSLGNTPFKIPTPAFNILNGGKHAGNNLDFQEFLVIPASSIPYDDTLNFASTIYYSLKETLKFKNEVTLIGDEGGFAPSLKTNKEALSLLAETISESSYRINYDVFLGIDAASNSFYEKSEYKIKDQVKSMKSYELIEFYKVLNKDFNLIYLEDPFADDDWEGWQNLTNQLSQDTLIVGDDLICTNIERLETAIQKNAVNGIIIKPNQIGTVIEAIATAEVARHAGFKITASHRSGETNDDFIADFSVAIDADYVKFGAPARGERVAKYNRLLAIQQQLSNSQPQ</sequence>
<feature type="domain" description="Enolase C-terminal TIM barrel" evidence="13">
    <location>
        <begin position="144"/>
        <end position="422"/>
    </location>
</feature>
<dbReference type="InterPro" id="IPR036849">
    <property type="entry name" value="Enolase-like_C_sf"/>
</dbReference>
<organism evidence="15 16">
    <name type="scientific">Candidatus Woesebacteria bacterium GW2011_GWB1_38_5b</name>
    <dbReference type="NCBI Taxonomy" id="1618569"/>
    <lineage>
        <taxon>Bacteria</taxon>
        <taxon>Candidatus Woeseibacteriota</taxon>
    </lineage>
</organism>
<dbReference type="InterPro" id="IPR020810">
    <property type="entry name" value="Enolase_C"/>
</dbReference>
<feature type="binding site" evidence="9">
    <location>
        <position position="372"/>
    </location>
    <ligand>
        <name>(2R)-2-phosphoglycerate</name>
        <dbReference type="ChEBI" id="CHEBI:58289"/>
    </ligand>
</feature>
<feature type="binding site" evidence="11">
    <location>
        <position position="290"/>
    </location>
    <ligand>
        <name>substrate</name>
    </ligand>
</feature>
<dbReference type="GO" id="GO:0006096">
    <property type="term" value="P:glycolytic process"/>
    <property type="evidence" value="ECO:0007669"/>
    <property type="project" value="UniProtKB-UniRule"/>
</dbReference>
<dbReference type="SUPFAM" id="SSF51604">
    <property type="entry name" value="Enolase C-terminal domain-like"/>
    <property type="match status" value="1"/>
</dbReference>
<feature type="binding site" evidence="9">
    <location>
        <position position="393"/>
    </location>
    <ligand>
        <name>(2R)-2-phosphoglycerate</name>
        <dbReference type="ChEBI" id="CHEBI:58289"/>
    </ligand>
</feature>
<gene>
    <name evidence="9" type="primary">eno</name>
    <name evidence="15" type="ORF">US96_C0013G0002</name>
</gene>
<comment type="caution">
    <text evidence="15">The sequence shown here is derived from an EMBL/GenBank/DDBJ whole genome shotgun (WGS) entry which is preliminary data.</text>
</comment>
<comment type="similarity">
    <text evidence="2 9">Belongs to the enolase family.</text>
</comment>
<evidence type="ECO:0000256" key="11">
    <source>
        <dbReference type="PIRSR" id="PIRSR001400-2"/>
    </source>
</evidence>
<dbReference type="UniPathway" id="UPA00109">
    <property type="reaction ID" value="UER00187"/>
</dbReference>
<comment type="cofactor">
    <cofactor evidence="12">
        <name>Mg(2+)</name>
        <dbReference type="ChEBI" id="CHEBI:18420"/>
    </cofactor>
    <text evidence="12">Mg(2+) is required for catalysis and for stabilizing the dimer.</text>
</comment>
<dbReference type="GO" id="GO:0000287">
    <property type="term" value="F:magnesium ion binding"/>
    <property type="evidence" value="ECO:0007669"/>
    <property type="project" value="UniProtKB-UniRule"/>
</dbReference>
<evidence type="ECO:0000256" key="6">
    <source>
        <dbReference type="ARBA" id="ARBA00022842"/>
    </source>
</evidence>
<feature type="binding site" evidence="11">
    <location>
        <position position="169"/>
    </location>
    <ligand>
        <name>substrate</name>
    </ligand>
</feature>
<evidence type="ECO:0000256" key="1">
    <source>
        <dbReference type="ARBA" id="ARBA00005031"/>
    </source>
</evidence>
<comment type="function">
    <text evidence="9">Catalyzes the reversible conversion of 2-phosphoglycerate (2-PG) into phosphoenolpyruvate (PEP). It is essential for the degradation of carbohydrates via glycolysis.</text>
</comment>
<evidence type="ECO:0000256" key="9">
    <source>
        <dbReference type="HAMAP-Rule" id="MF_00318"/>
    </source>
</evidence>
<feature type="active site" description="Proton donor" evidence="9 10">
    <location>
        <position position="210"/>
    </location>
</feature>
<feature type="binding site" evidence="9">
    <location>
        <position position="371"/>
    </location>
    <ligand>
        <name>(2R)-2-phosphoglycerate</name>
        <dbReference type="ChEBI" id="CHEBI:58289"/>
    </ligand>
</feature>
<evidence type="ECO:0000256" key="10">
    <source>
        <dbReference type="PIRSR" id="PIRSR001400-1"/>
    </source>
</evidence>
<dbReference type="GO" id="GO:0000015">
    <property type="term" value="C:phosphopyruvate hydratase complex"/>
    <property type="evidence" value="ECO:0007669"/>
    <property type="project" value="InterPro"/>
</dbReference>
<evidence type="ECO:0000256" key="5">
    <source>
        <dbReference type="ARBA" id="ARBA00022525"/>
    </source>
</evidence>
<dbReference type="EMBL" id="LBUZ01000013">
    <property type="protein sequence ID" value="KKQ75308.1"/>
    <property type="molecule type" value="Genomic_DNA"/>
</dbReference>
<evidence type="ECO:0000259" key="14">
    <source>
        <dbReference type="SMART" id="SM01193"/>
    </source>
</evidence>
<keyword evidence="5 9" id="KW-0964">Secreted</keyword>
<dbReference type="PIRSF" id="PIRSF001400">
    <property type="entry name" value="Enolase"/>
    <property type="match status" value="1"/>
</dbReference>
<feature type="binding site" evidence="9">
    <location>
        <position position="342"/>
    </location>
    <ligand>
        <name>(2R)-2-phosphoglycerate</name>
        <dbReference type="ChEBI" id="CHEBI:58289"/>
    </ligand>
</feature>
<dbReference type="SMART" id="SM01193">
    <property type="entry name" value="Enolase_N"/>
    <property type="match status" value="1"/>
</dbReference>
<evidence type="ECO:0000256" key="4">
    <source>
        <dbReference type="ARBA" id="ARBA00017068"/>
    </source>
</evidence>
<feature type="binding site" evidence="11">
    <location>
        <begin position="369"/>
        <end position="372"/>
    </location>
    <ligand>
        <name>substrate</name>
    </ligand>
</feature>
<feature type="domain" description="Enolase N-terminal" evidence="14">
    <location>
        <begin position="4"/>
        <end position="134"/>
    </location>
</feature>
<feature type="binding site" evidence="11">
    <location>
        <position position="160"/>
    </location>
    <ligand>
        <name>substrate</name>
    </ligand>
</feature>
<feature type="binding site" evidence="9 12">
    <location>
        <position position="290"/>
    </location>
    <ligand>
        <name>Mg(2+)</name>
        <dbReference type="ChEBI" id="CHEBI:18420"/>
    </ligand>
</feature>
<feature type="binding site" evidence="9">
    <location>
        <position position="168"/>
    </location>
    <ligand>
        <name>(2R)-2-phosphoglycerate</name>
        <dbReference type="ChEBI" id="CHEBI:58289"/>
    </ligand>
</feature>
<evidence type="ECO:0000256" key="2">
    <source>
        <dbReference type="ARBA" id="ARBA00009604"/>
    </source>
</evidence>
<dbReference type="InterPro" id="IPR000941">
    <property type="entry name" value="Enolase"/>
</dbReference>
<feature type="binding site" evidence="9 12">
    <location>
        <position position="317"/>
    </location>
    <ligand>
        <name>Mg(2+)</name>
        <dbReference type="ChEBI" id="CHEBI:18420"/>
    </ligand>
</feature>
<keyword evidence="9 12" id="KW-0479">Metal-binding</keyword>
<keyword evidence="7 9" id="KW-0324">Glycolysis</keyword>
<dbReference type="PRINTS" id="PR00148">
    <property type="entry name" value="ENOLASE"/>
</dbReference>
<dbReference type="NCBIfam" id="TIGR01060">
    <property type="entry name" value="eno"/>
    <property type="match status" value="1"/>
</dbReference>
<dbReference type="SMART" id="SM01192">
    <property type="entry name" value="Enolase_C"/>
    <property type="match status" value="1"/>
</dbReference>
<evidence type="ECO:0000256" key="8">
    <source>
        <dbReference type="ARBA" id="ARBA00023239"/>
    </source>
</evidence>
<dbReference type="SFLD" id="SFLDG00178">
    <property type="entry name" value="enolase"/>
    <property type="match status" value="1"/>
</dbReference>
<proteinExistence type="inferred from homology"/>
<evidence type="ECO:0000259" key="13">
    <source>
        <dbReference type="SMART" id="SM01192"/>
    </source>
</evidence>
<dbReference type="AlphaFoldDB" id="A0A0G0K6J2"/>
<dbReference type="InterPro" id="IPR020811">
    <property type="entry name" value="Enolase_N"/>
</dbReference>
<dbReference type="SUPFAM" id="SSF54826">
    <property type="entry name" value="Enolase N-terminal domain-like"/>
    <property type="match status" value="1"/>
</dbReference>
<dbReference type="CDD" id="cd03313">
    <property type="entry name" value="enolase"/>
    <property type="match status" value="1"/>
</dbReference>
<feature type="binding site" evidence="9 12">
    <location>
        <position position="247"/>
    </location>
    <ligand>
        <name>Mg(2+)</name>
        <dbReference type="ChEBI" id="CHEBI:18420"/>
    </ligand>
</feature>
<dbReference type="PANTHER" id="PTHR11902:SF1">
    <property type="entry name" value="ENOLASE"/>
    <property type="match status" value="1"/>
</dbReference>
<evidence type="ECO:0000313" key="15">
    <source>
        <dbReference type="EMBL" id="KKQ75308.1"/>
    </source>
</evidence>
<keyword evidence="6 9" id="KW-0460">Magnesium</keyword>
<dbReference type="InterPro" id="IPR029017">
    <property type="entry name" value="Enolase-like_N"/>
</dbReference>
<dbReference type="PATRIC" id="fig|1618569.3.peg.361"/>
<dbReference type="Gene3D" id="3.20.20.120">
    <property type="entry name" value="Enolase-like C-terminal domain"/>
    <property type="match status" value="1"/>
</dbReference>
<comment type="pathway">
    <text evidence="1 9">Carbohydrate degradation; glycolysis; pyruvate from D-glyceraldehyde 3-phosphate: step 4/5.</text>
</comment>
<dbReference type="Pfam" id="PF00113">
    <property type="entry name" value="Enolase_C"/>
    <property type="match status" value="1"/>
</dbReference>
<dbReference type="GO" id="GO:0004634">
    <property type="term" value="F:phosphopyruvate hydratase activity"/>
    <property type="evidence" value="ECO:0007669"/>
    <property type="project" value="UniProtKB-UniRule"/>
</dbReference>
<dbReference type="SFLD" id="SFLDS00001">
    <property type="entry name" value="Enolase"/>
    <property type="match status" value="1"/>
</dbReference>
<evidence type="ECO:0000313" key="16">
    <source>
        <dbReference type="Proteomes" id="UP000034181"/>
    </source>
</evidence>
<feature type="binding site" evidence="11">
    <location>
        <position position="393"/>
    </location>
    <ligand>
        <name>substrate</name>
    </ligand>
</feature>
<protein>
    <recommendedName>
        <fullName evidence="4 9">Enolase</fullName>
        <ecNumber evidence="3 9">4.2.1.11</ecNumber>
    </recommendedName>
    <alternativeName>
        <fullName evidence="9">2-phospho-D-glycerate hydro-lyase</fullName>
    </alternativeName>
    <alternativeName>
        <fullName evidence="9">2-phosphoglycerate dehydratase</fullName>
    </alternativeName>
</protein>
<keyword evidence="8 9" id="KW-0456">Lyase</keyword>
<evidence type="ECO:0000256" key="3">
    <source>
        <dbReference type="ARBA" id="ARBA00012058"/>
    </source>
</evidence>
<evidence type="ECO:0000256" key="12">
    <source>
        <dbReference type="PIRSR" id="PIRSR001400-3"/>
    </source>
</evidence>
<comment type="subcellular location">
    <subcellularLocation>
        <location evidence="9">Cytoplasm</location>
    </subcellularLocation>
    <subcellularLocation>
        <location evidence="9">Secreted</location>
    </subcellularLocation>
    <subcellularLocation>
        <location evidence="9">Cell surface</location>
    </subcellularLocation>
    <text evidence="9">Fractions of enolase are present in both the cytoplasm and on the cell surface.</text>
</comment>
<dbReference type="SFLD" id="SFLDF00002">
    <property type="entry name" value="enolase"/>
    <property type="match status" value="1"/>
</dbReference>
<dbReference type="GO" id="GO:0005576">
    <property type="term" value="C:extracellular region"/>
    <property type="evidence" value="ECO:0007669"/>
    <property type="project" value="UniProtKB-SubCell"/>
</dbReference>
<keyword evidence="9" id="KW-0963">Cytoplasm</keyword>
<dbReference type="Proteomes" id="UP000034181">
    <property type="component" value="Unassembled WGS sequence"/>
</dbReference>
<feature type="active site" description="Proton acceptor" evidence="9 10">
    <location>
        <position position="342"/>
    </location>
</feature>
<accession>A0A0G0K6J2</accession>
<dbReference type="PANTHER" id="PTHR11902">
    <property type="entry name" value="ENOLASE"/>
    <property type="match status" value="1"/>
</dbReference>
<evidence type="ECO:0000256" key="7">
    <source>
        <dbReference type="ARBA" id="ARBA00023152"/>
    </source>
</evidence>
<feature type="binding site" evidence="11">
    <location>
        <position position="317"/>
    </location>
    <ligand>
        <name>substrate</name>
    </ligand>
</feature>
<comment type="catalytic activity">
    <reaction evidence="9">
        <text>(2R)-2-phosphoglycerate = phosphoenolpyruvate + H2O</text>
        <dbReference type="Rhea" id="RHEA:10164"/>
        <dbReference type="ChEBI" id="CHEBI:15377"/>
        <dbReference type="ChEBI" id="CHEBI:58289"/>
        <dbReference type="ChEBI" id="CHEBI:58702"/>
        <dbReference type="EC" id="4.2.1.11"/>
    </reaction>
</comment>
<dbReference type="EC" id="4.2.1.11" evidence="3 9"/>
<dbReference type="GO" id="GO:0009986">
    <property type="term" value="C:cell surface"/>
    <property type="evidence" value="ECO:0007669"/>
    <property type="project" value="UniProtKB-SubCell"/>
</dbReference>
<dbReference type="HAMAP" id="MF_00318">
    <property type="entry name" value="Enolase"/>
    <property type="match status" value="1"/>
</dbReference>
<dbReference type="Pfam" id="PF03952">
    <property type="entry name" value="Enolase_N"/>
    <property type="match status" value="1"/>
</dbReference>
<name>A0A0G0K6J2_9BACT</name>
<dbReference type="Gene3D" id="3.30.390.10">
    <property type="entry name" value="Enolase-like, N-terminal domain"/>
    <property type="match status" value="1"/>
</dbReference>
<comment type="cofactor">
    <cofactor evidence="9">
        <name>Mg(2+)</name>
        <dbReference type="ChEBI" id="CHEBI:18420"/>
    </cofactor>
    <text evidence="9">Binds a second Mg(2+) ion via substrate during catalysis.</text>
</comment>
<reference evidence="15 16" key="1">
    <citation type="journal article" date="2015" name="Nature">
        <title>rRNA introns, odd ribosomes, and small enigmatic genomes across a large radiation of phyla.</title>
        <authorList>
            <person name="Brown C.T."/>
            <person name="Hug L.A."/>
            <person name="Thomas B.C."/>
            <person name="Sharon I."/>
            <person name="Castelle C.J."/>
            <person name="Singh A."/>
            <person name="Wilkins M.J."/>
            <person name="Williams K.H."/>
            <person name="Banfield J.F."/>
        </authorList>
    </citation>
    <scope>NUCLEOTIDE SEQUENCE [LARGE SCALE GENOMIC DNA]</scope>
</reference>